<protein>
    <recommendedName>
        <fullName evidence="1">non-specific serine/threonine protein kinase</fullName>
        <ecNumber evidence="1">2.7.11.1</ecNumber>
    </recommendedName>
</protein>
<feature type="region of interest" description="Disordered" evidence="10">
    <location>
        <begin position="1268"/>
        <end position="1397"/>
    </location>
</feature>
<dbReference type="GO" id="GO:0004674">
    <property type="term" value="F:protein serine/threonine kinase activity"/>
    <property type="evidence" value="ECO:0007669"/>
    <property type="project" value="UniProtKB-KW"/>
</dbReference>
<dbReference type="Gene3D" id="3.30.200.20">
    <property type="entry name" value="Phosphorylase Kinase, domain 1"/>
    <property type="match status" value="1"/>
</dbReference>
<feature type="region of interest" description="Disordered" evidence="10">
    <location>
        <begin position="1186"/>
        <end position="1212"/>
    </location>
</feature>
<dbReference type="SMART" id="SM00220">
    <property type="entry name" value="S_TKc"/>
    <property type="match status" value="1"/>
</dbReference>
<keyword evidence="6 9" id="KW-0067">ATP-binding</keyword>
<feature type="compositionally biased region" description="Polar residues" evidence="10">
    <location>
        <begin position="1136"/>
        <end position="1145"/>
    </location>
</feature>
<dbReference type="Proteomes" id="UP000799302">
    <property type="component" value="Unassembled WGS sequence"/>
</dbReference>
<evidence type="ECO:0000313" key="13">
    <source>
        <dbReference type="Proteomes" id="UP000799302"/>
    </source>
</evidence>
<feature type="region of interest" description="Disordered" evidence="10">
    <location>
        <begin position="468"/>
        <end position="512"/>
    </location>
</feature>
<evidence type="ECO:0000256" key="7">
    <source>
        <dbReference type="ARBA" id="ARBA00047899"/>
    </source>
</evidence>
<feature type="domain" description="Protein kinase" evidence="11">
    <location>
        <begin position="243"/>
        <end position="781"/>
    </location>
</feature>
<organism evidence="12 13">
    <name type="scientific">Microthyrium microscopicum</name>
    <dbReference type="NCBI Taxonomy" id="703497"/>
    <lineage>
        <taxon>Eukaryota</taxon>
        <taxon>Fungi</taxon>
        <taxon>Dikarya</taxon>
        <taxon>Ascomycota</taxon>
        <taxon>Pezizomycotina</taxon>
        <taxon>Dothideomycetes</taxon>
        <taxon>Dothideomycetes incertae sedis</taxon>
        <taxon>Microthyriales</taxon>
        <taxon>Microthyriaceae</taxon>
        <taxon>Microthyrium</taxon>
    </lineage>
</organism>
<feature type="compositionally biased region" description="Polar residues" evidence="10">
    <location>
        <begin position="1"/>
        <end position="21"/>
    </location>
</feature>
<keyword evidence="2" id="KW-0723">Serine/threonine-protein kinase</keyword>
<keyword evidence="3" id="KW-0808">Transferase</keyword>
<dbReference type="Pfam" id="PF00069">
    <property type="entry name" value="Pkinase"/>
    <property type="match status" value="2"/>
</dbReference>
<name>A0A6A6UN68_9PEZI</name>
<feature type="region of interest" description="Disordered" evidence="10">
    <location>
        <begin position="722"/>
        <end position="744"/>
    </location>
</feature>
<evidence type="ECO:0000256" key="5">
    <source>
        <dbReference type="ARBA" id="ARBA00022777"/>
    </source>
</evidence>
<feature type="compositionally biased region" description="Acidic residues" evidence="10">
    <location>
        <begin position="1309"/>
        <end position="1330"/>
    </location>
</feature>
<feature type="region of interest" description="Disordered" evidence="10">
    <location>
        <begin position="104"/>
        <end position="207"/>
    </location>
</feature>
<dbReference type="InterPro" id="IPR000719">
    <property type="entry name" value="Prot_kinase_dom"/>
</dbReference>
<evidence type="ECO:0000256" key="4">
    <source>
        <dbReference type="ARBA" id="ARBA00022741"/>
    </source>
</evidence>
<evidence type="ECO:0000256" key="10">
    <source>
        <dbReference type="SAM" id="MobiDB-lite"/>
    </source>
</evidence>
<accession>A0A6A6UN68</accession>
<sequence length="1397" mass="153257">MEADDTTNGGAAEQQTKQTINYAPPVSEISNVLPITMNESDNRDDTTASIPVSEDYLLLLGRSVSALPTPSISDTDKTLGQLSASEGLGRSSSVKVYKSSIDTGDETATNFPPAFPQNYSHNTRTSHSAQHYISPISAPTPLKPRPASSKPLHHAGRSESHLHNIDNLRSVSGTDPRLASAASSPGLFTPTGSPLRPDFAPSDSSEPYSSPYLHYSHGHAPKETHFAEVDVDPISGRKLINHYEIISELGRGVHGKVKLGRNLHTSQHVAIKIVERISKKRRLGRTGDQEAKIKQEIAILKKARHPNIVGLLEVIDDPAKKKVYIVLEHVELGEVEWRVRGRPDICLAEYRRNQREAKGLFDKDLIKAQEDIPGMAPHTVQSLDATHDLRFDDDFLAPTENIGHWSLELGGDSEGEGLADESNMETVKQPIQQLNLVSITAVQPHHTPHRVTDQSGVPELVQQSAIEESIDPSGSHQPASSEATLTNETVAKPETDHALQQERLDTFSNRPRSEEYHTALEGTMYGPYDTSHHDIERGLFDNMPLLRDEYAGERIPEHYRFVPTMTLQDARRTIRDTVLGLEYLHYQGVIHRDIKPANLLQTKDHRIKISDFGVSYLGKAVNQEQPNDDQSESETPDIDEALELAKTVGTPAFYAPELCQTDLDEDVPPVTGQIDVWALGVTLYCLVFGRVPFHDNNTFVLMRLIAEKDAYIPRRRLKAVERPDSDVYSPDTQNSSSNKRQPDALEYEEVSDELFDLLRQLLTKDPRQRIKLLEVKHHPWLLSGIQDPGRWIDESDPSRLTQGKKIVISKEDVDVAVVPFNFNVGGIINFGQRVGRKIVGAVTGKSSSRKRAKSSAADAAPSSNASSSSTISQDARRQEQRRPSLRPDEVLHALKASRDTEHPLSHSVTASPELKPYSFSLHNDNRPESPTGRYDGMPFAFHERPIHLERGMSATGSIRTIKQSDLAALAAAGASNAPGRPQTPQTDGSSTGLSVILGDAKKKILKGFRSREFSGRERGSTGDLSSHEDEILRAGPSLAYSNALASGQVHPPKVLQDGHMTARSAAASPVSSRTPSLGGLGDFSGTKSSSDSISRQSSLSSVASRSIYPESHPLHYFPNSAWLPLLGDAPDERSASRMSSISAPASNEDELARAKNQQQRRLILDQKIAQAPMDQHTPSMLQVECPPSPDDISDAYSSTIRPRGPLSEVSLGDASTAYKGPVASQMVNSYSDDQFMSNISQSTSNPSLPSAYSVTSSLAAEDPTHYTIIPPKSVASDESHKTNHNHRDADQSREFDYRRPVDQRREDDYPREDDDGYTVEDALDDGDDSDGSFIEMTTKRRPAARHSRSISLVNPAQRSSARPSSGTLATSANDRRGSTNTMKDAPSQSGTDSTTTS</sequence>
<evidence type="ECO:0000256" key="8">
    <source>
        <dbReference type="ARBA" id="ARBA00048679"/>
    </source>
</evidence>
<dbReference type="GO" id="GO:0005524">
    <property type="term" value="F:ATP binding"/>
    <property type="evidence" value="ECO:0007669"/>
    <property type="project" value="UniProtKB-UniRule"/>
</dbReference>
<evidence type="ECO:0000259" key="11">
    <source>
        <dbReference type="PROSITE" id="PS50011"/>
    </source>
</evidence>
<dbReference type="EMBL" id="MU004231">
    <property type="protein sequence ID" value="KAF2673719.1"/>
    <property type="molecule type" value="Genomic_DNA"/>
</dbReference>
<keyword evidence="13" id="KW-1185">Reference proteome</keyword>
<dbReference type="InterPro" id="IPR011009">
    <property type="entry name" value="Kinase-like_dom_sf"/>
</dbReference>
<feature type="compositionally biased region" description="Basic residues" evidence="10">
    <location>
        <begin position="1339"/>
        <end position="1348"/>
    </location>
</feature>
<comment type="catalytic activity">
    <reaction evidence="7">
        <text>L-threonyl-[protein] + ATP = O-phospho-L-threonyl-[protein] + ADP + H(+)</text>
        <dbReference type="Rhea" id="RHEA:46608"/>
        <dbReference type="Rhea" id="RHEA-COMP:11060"/>
        <dbReference type="Rhea" id="RHEA-COMP:11605"/>
        <dbReference type="ChEBI" id="CHEBI:15378"/>
        <dbReference type="ChEBI" id="CHEBI:30013"/>
        <dbReference type="ChEBI" id="CHEBI:30616"/>
        <dbReference type="ChEBI" id="CHEBI:61977"/>
        <dbReference type="ChEBI" id="CHEBI:456216"/>
        <dbReference type="EC" id="2.7.11.1"/>
    </reaction>
</comment>
<feature type="compositionally biased region" description="Polar residues" evidence="10">
    <location>
        <begin position="468"/>
        <end position="489"/>
    </location>
</feature>
<feature type="compositionally biased region" description="Basic and acidic residues" evidence="10">
    <location>
        <begin position="874"/>
        <end position="904"/>
    </location>
</feature>
<dbReference type="Gene3D" id="1.10.510.10">
    <property type="entry name" value="Transferase(Phosphotransferase) domain 1"/>
    <property type="match status" value="1"/>
</dbReference>
<feature type="compositionally biased region" description="Polar residues" evidence="10">
    <location>
        <begin position="117"/>
        <end position="131"/>
    </location>
</feature>
<feature type="compositionally biased region" description="Low complexity" evidence="10">
    <location>
        <begin position="854"/>
        <end position="873"/>
    </location>
</feature>
<dbReference type="PANTHER" id="PTHR43895">
    <property type="entry name" value="CALCIUM/CALMODULIN-DEPENDENT PROTEIN KINASE KINASE-RELATED"/>
    <property type="match status" value="1"/>
</dbReference>
<feature type="region of interest" description="Disordered" evidence="10">
    <location>
        <begin position="972"/>
        <end position="993"/>
    </location>
</feature>
<feature type="compositionally biased region" description="Basic and acidic residues" evidence="10">
    <location>
        <begin position="156"/>
        <end position="166"/>
    </location>
</feature>
<dbReference type="FunFam" id="3.30.200.20:FF:000206">
    <property type="entry name" value="Serine/threonine-protein kinase Ssp1"/>
    <property type="match status" value="1"/>
</dbReference>
<dbReference type="FunFam" id="1.10.510.10:FF:000614">
    <property type="entry name" value="Serine/threonine protein kinase, putative"/>
    <property type="match status" value="1"/>
</dbReference>
<feature type="binding site" evidence="9">
    <location>
        <position position="272"/>
    </location>
    <ligand>
        <name>ATP</name>
        <dbReference type="ChEBI" id="CHEBI:30616"/>
    </ligand>
</feature>
<reference evidence="12" key="1">
    <citation type="journal article" date="2020" name="Stud. Mycol.">
        <title>101 Dothideomycetes genomes: a test case for predicting lifestyles and emergence of pathogens.</title>
        <authorList>
            <person name="Haridas S."/>
            <person name="Albert R."/>
            <person name="Binder M."/>
            <person name="Bloem J."/>
            <person name="Labutti K."/>
            <person name="Salamov A."/>
            <person name="Andreopoulos B."/>
            <person name="Baker S."/>
            <person name="Barry K."/>
            <person name="Bills G."/>
            <person name="Bluhm B."/>
            <person name="Cannon C."/>
            <person name="Castanera R."/>
            <person name="Culley D."/>
            <person name="Daum C."/>
            <person name="Ezra D."/>
            <person name="Gonzalez J."/>
            <person name="Henrissat B."/>
            <person name="Kuo A."/>
            <person name="Liang C."/>
            <person name="Lipzen A."/>
            <person name="Lutzoni F."/>
            <person name="Magnuson J."/>
            <person name="Mondo S."/>
            <person name="Nolan M."/>
            <person name="Ohm R."/>
            <person name="Pangilinan J."/>
            <person name="Park H.-J."/>
            <person name="Ramirez L."/>
            <person name="Alfaro M."/>
            <person name="Sun H."/>
            <person name="Tritt A."/>
            <person name="Yoshinaga Y."/>
            <person name="Zwiers L.-H."/>
            <person name="Turgeon B."/>
            <person name="Goodwin S."/>
            <person name="Spatafora J."/>
            <person name="Crous P."/>
            <person name="Grigoriev I."/>
        </authorList>
    </citation>
    <scope>NUCLEOTIDE SEQUENCE</scope>
    <source>
        <strain evidence="12">CBS 115976</strain>
    </source>
</reference>
<evidence type="ECO:0000256" key="3">
    <source>
        <dbReference type="ARBA" id="ARBA00022679"/>
    </source>
</evidence>
<dbReference type="PROSITE" id="PS00107">
    <property type="entry name" value="PROTEIN_KINASE_ATP"/>
    <property type="match status" value="1"/>
</dbReference>
<feature type="compositionally biased region" description="Polar residues" evidence="10">
    <location>
        <begin position="982"/>
        <end position="993"/>
    </location>
</feature>
<feature type="compositionally biased region" description="Basic and acidic residues" evidence="10">
    <location>
        <begin position="1275"/>
        <end position="1308"/>
    </location>
</feature>
<proteinExistence type="predicted"/>
<dbReference type="SUPFAM" id="SSF56112">
    <property type="entry name" value="Protein kinase-like (PK-like)"/>
    <property type="match status" value="1"/>
</dbReference>
<evidence type="ECO:0000313" key="12">
    <source>
        <dbReference type="EMBL" id="KAF2673719.1"/>
    </source>
</evidence>
<dbReference type="GO" id="GO:0042149">
    <property type="term" value="P:cellular response to glucose starvation"/>
    <property type="evidence" value="ECO:0007669"/>
    <property type="project" value="UniProtKB-ARBA"/>
</dbReference>
<dbReference type="OrthoDB" id="68483at2759"/>
<feature type="compositionally biased region" description="Polar residues" evidence="10">
    <location>
        <begin position="730"/>
        <end position="739"/>
    </location>
</feature>
<feature type="compositionally biased region" description="Basic and acidic residues" evidence="10">
    <location>
        <begin position="491"/>
        <end position="512"/>
    </location>
</feature>
<evidence type="ECO:0000256" key="6">
    <source>
        <dbReference type="ARBA" id="ARBA00022840"/>
    </source>
</evidence>
<dbReference type="InterPro" id="IPR017441">
    <property type="entry name" value="Protein_kinase_ATP_BS"/>
</dbReference>
<dbReference type="PROSITE" id="PS50011">
    <property type="entry name" value="PROTEIN_KINASE_DOM"/>
    <property type="match status" value="1"/>
</dbReference>
<feature type="compositionally biased region" description="Polar residues" evidence="10">
    <location>
        <begin position="1349"/>
        <end position="1397"/>
    </location>
</feature>
<keyword evidence="4 9" id="KW-0547">Nucleotide-binding</keyword>
<evidence type="ECO:0000256" key="1">
    <source>
        <dbReference type="ARBA" id="ARBA00012513"/>
    </source>
</evidence>
<feature type="region of interest" description="Disordered" evidence="10">
    <location>
        <begin position="842"/>
        <end position="934"/>
    </location>
</feature>
<comment type="catalytic activity">
    <reaction evidence="8">
        <text>L-seryl-[protein] + ATP = O-phospho-L-seryl-[protein] + ADP + H(+)</text>
        <dbReference type="Rhea" id="RHEA:17989"/>
        <dbReference type="Rhea" id="RHEA-COMP:9863"/>
        <dbReference type="Rhea" id="RHEA-COMP:11604"/>
        <dbReference type="ChEBI" id="CHEBI:15378"/>
        <dbReference type="ChEBI" id="CHEBI:29999"/>
        <dbReference type="ChEBI" id="CHEBI:30616"/>
        <dbReference type="ChEBI" id="CHEBI:83421"/>
        <dbReference type="ChEBI" id="CHEBI:456216"/>
        <dbReference type="EC" id="2.7.11.1"/>
    </reaction>
</comment>
<evidence type="ECO:0000256" key="9">
    <source>
        <dbReference type="PROSITE-ProRule" id="PRU10141"/>
    </source>
</evidence>
<feature type="compositionally biased region" description="Low complexity" evidence="10">
    <location>
        <begin position="1061"/>
        <end position="1076"/>
    </location>
</feature>
<evidence type="ECO:0000256" key="2">
    <source>
        <dbReference type="ARBA" id="ARBA00022527"/>
    </source>
</evidence>
<gene>
    <name evidence="12" type="ORF">BT63DRAFT_164846</name>
</gene>
<dbReference type="EC" id="2.7.11.1" evidence="1"/>
<feature type="region of interest" description="Disordered" evidence="10">
    <location>
        <begin position="1"/>
        <end position="25"/>
    </location>
</feature>
<dbReference type="GO" id="GO:0001558">
    <property type="term" value="P:regulation of cell growth"/>
    <property type="evidence" value="ECO:0007669"/>
    <property type="project" value="UniProtKB-ARBA"/>
</dbReference>
<dbReference type="PANTHER" id="PTHR43895:SF152">
    <property type="entry name" value="SERINE_THREONINE-PROTEIN KINASE TOS3"/>
    <property type="match status" value="1"/>
</dbReference>
<dbReference type="GO" id="GO:0007165">
    <property type="term" value="P:signal transduction"/>
    <property type="evidence" value="ECO:0007669"/>
    <property type="project" value="TreeGrafter"/>
</dbReference>
<feature type="region of interest" description="Disordered" evidence="10">
    <location>
        <begin position="1131"/>
        <end position="1158"/>
    </location>
</feature>
<keyword evidence="5 12" id="KW-0418">Kinase</keyword>
<feature type="region of interest" description="Disordered" evidence="10">
    <location>
        <begin position="1060"/>
        <end position="1095"/>
    </location>
</feature>